<evidence type="ECO:0000313" key="3">
    <source>
        <dbReference type="Proteomes" id="UP000177913"/>
    </source>
</evidence>
<evidence type="ECO:0000256" key="1">
    <source>
        <dbReference type="SAM" id="MobiDB-lite"/>
    </source>
</evidence>
<reference evidence="2 3" key="1">
    <citation type="journal article" date="2016" name="Nat. Commun.">
        <title>Thousands of microbial genomes shed light on interconnected biogeochemical processes in an aquifer system.</title>
        <authorList>
            <person name="Anantharaman K."/>
            <person name="Brown C.T."/>
            <person name="Hug L.A."/>
            <person name="Sharon I."/>
            <person name="Castelle C.J."/>
            <person name="Probst A.J."/>
            <person name="Thomas B.C."/>
            <person name="Singh A."/>
            <person name="Wilkins M.J."/>
            <person name="Karaoz U."/>
            <person name="Brodie E.L."/>
            <person name="Williams K.H."/>
            <person name="Hubbard S.S."/>
            <person name="Banfield J.F."/>
        </authorList>
    </citation>
    <scope>NUCLEOTIDE SEQUENCE [LARGE SCALE GENOMIC DNA]</scope>
</reference>
<name>A0A1F7H2W6_9BACT</name>
<feature type="region of interest" description="Disordered" evidence="1">
    <location>
        <begin position="80"/>
        <end position="110"/>
    </location>
</feature>
<dbReference type="AlphaFoldDB" id="A0A1F7H2W6"/>
<proteinExistence type="predicted"/>
<accession>A0A1F7H2W6</accession>
<gene>
    <name evidence="2" type="ORF">A3C25_01125</name>
</gene>
<dbReference type="Proteomes" id="UP000177913">
    <property type="component" value="Unassembled WGS sequence"/>
</dbReference>
<sequence length="110" mass="12285">MLGLSLLAVYEYLRSKGLNLPDSRNLVSMVPIALLTGTEDEEDEDGALPHSAASIMGEEGKEEFNEQVRKLKGKKQSDFIDANTRELESDPEANRKMRENLKAFLGDNDE</sequence>
<comment type="caution">
    <text evidence="2">The sequence shown here is derived from an EMBL/GenBank/DDBJ whole genome shotgun (WGS) entry which is preliminary data.</text>
</comment>
<dbReference type="EMBL" id="MFZO01000006">
    <property type="protein sequence ID" value="OGK25581.1"/>
    <property type="molecule type" value="Genomic_DNA"/>
</dbReference>
<evidence type="ECO:0000313" key="2">
    <source>
        <dbReference type="EMBL" id="OGK25581.1"/>
    </source>
</evidence>
<organism evidence="2 3">
    <name type="scientific">Candidatus Roizmanbacteria bacterium RIFCSPHIGHO2_02_FULL_38_11</name>
    <dbReference type="NCBI Taxonomy" id="1802039"/>
    <lineage>
        <taxon>Bacteria</taxon>
        <taxon>Candidatus Roizmaniibacteriota</taxon>
    </lineage>
</organism>
<feature type="compositionally biased region" description="Basic and acidic residues" evidence="1">
    <location>
        <begin position="80"/>
        <end position="101"/>
    </location>
</feature>
<protein>
    <submittedName>
        <fullName evidence="2">Uncharacterized protein</fullName>
    </submittedName>
</protein>